<gene>
    <name evidence="2" type="primary">ND6</name>
</gene>
<dbReference type="EMBL" id="MT947601">
    <property type="protein sequence ID" value="QTA50540.1"/>
    <property type="molecule type" value="Genomic_DNA"/>
</dbReference>
<keyword evidence="2" id="KW-0496">Mitochondrion</keyword>
<feature type="transmembrane region" description="Helical" evidence="1">
    <location>
        <begin position="96"/>
        <end position="113"/>
    </location>
</feature>
<reference evidence="2" key="1">
    <citation type="journal article" name="Insects">
        <title>Tracking the Distribution and Burst of Nuclear Mitochondrial DNA Sequences (NUMTs) in Fig Wasp Genomes.</title>
        <authorList>
            <person name="Wang J.X."/>
            <person name="Liu J."/>
            <person name="Miao Y.H."/>
            <person name="Huang D.W."/>
            <person name="Xiao J.H."/>
        </authorList>
    </citation>
    <scope>NUCLEOTIDE SEQUENCE</scope>
</reference>
<feature type="transmembrane region" description="Helical" evidence="1">
    <location>
        <begin position="63"/>
        <end position="84"/>
    </location>
</feature>
<feature type="transmembrane region" description="Helical" evidence="1">
    <location>
        <begin position="6"/>
        <end position="26"/>
    </location>
</feature>
<feature type="transmembrane region" description="Helical" evidence="1">
    <location>
        <begin position="38"/>
        <end position="57"/>
    </location>
</feature>
<sequence length="187" mass="22154">MTMKMISSIDLTLLSNYLLIILLLTIKPSKFMNPMHAKIILIVFIFISMFNFNFMSYNHMIPMIMFLILIGGLMIIFLYFTSFIGKFSPINIKNSILTYLNIIMFLFFMFFSYEKYVYFPWLINISRIMPLNNLYLESPKNMNNSLLTMYSINDGMSMLFILFFLLYSLYVIIKLCKSSGKTMRKMT</sequence>
<keyword evidence="1" id="KW-0812">Transmembrane</keyword>
<proteinExistence type="predicted"/>
<keyword evidence="1" id="KW-1133">Transmembrane helix</keyword>
<geneLocation type="mitochondrion" evidence="2"/>
<evidence type="ECO:0000256" key="1">
    <source>
        <dbReference type="SAM" id="Phobius"/>
    </source>
</evidence>
<organism evidence="2">
    <name type="scientific">Wiebesia pumilae</name>
    <dbReference type="NCBI Taxonomy" id="150944"/>
    <lineage>
        <taxon>Eukaryota</taxon>
        <taxon>Metazoa</taxon>
        <taxon>Ecdysozoa</taxon>
        <taxon>Arthropoda</taxon>
        <taxon>Hexapoda</taxon>
        <taxon>Insecta</taxon>
        <taxon>Pterygota</taxon>
        <taxon>Neoptera</taxon>
        <taxon>Endopterygota</taxon>
        <taxon>Hymenoptera</taxon>
        <taxon>Apocrita</taxon>
        <taxon>Proctotrupomorpha</taxon>
        <taxon>Chalcidoidea</taxon>
        <taxon>Agaonidae</taxon>
        <taxon>Agaoninae</taxon>
        <taxon>Wiebesia</taxon>
    </lineage>
</organism>
<dbReference type="AlphaFoldDB" id="A0A8A3UTX4"/>
<keyword evidence="1" id="KW-0472">Membrane</keyword>
<feature type="transmembrane region" description="Helical" evidence="1">
    <location>
        <begin position="156"/>
        <end position="176"/>
    </location>
</feature>
<protein>
    <submittedName>
        <fullName evidence="2">NADH dehydrogenase subunit 6</fullName>
    </submittedName>
</protein>
<name>A0A8A3UTX4_9HYME</name>
<accession>A0A8A3UTX4</accession>
<evidence type="ECO:0000313" key="2">
    <source>
        <dbReference type="EMBL" id="QTA50540.1"/>
    </source>
</evidence>